<proteinExistence type="predicted"/>
<sequence length="74" mass="7847">MEEMSCGYFHAPGTIYNTITGSSEFQKGRIFGITTGTKVLNVTSASDLGQVPFSNLWFASDGVKIGVVAATEIP</sequence>
<dbReference type="Proteomes" id="UP000708208">
    <property type="component" value="Unassembled WGS sequence"/>
</dbReference>
<keyword evidence="2" id="KW-1185">Reference proteome</keyword>
<protein>
    <submittedName>
        <fullName evidence="1">Uncharacterized protein</fullName>
    </submittedName>
</protein>
<evidence type="ECO:0000313" key="1">
    <source>
        <dbReference type="EMBL" id="CAG7834029.1"/>
    </source>
</evidence>
<accession>A0A8J2PV01</accession>
<comment type="caution">
    <text evidence="1">The sequence shown here is derived from an EMBL/GenBank/DDBJ whole genome shotgun (WGS) entry which is preliminary data.</text>
</comment>
<reference evidence="1" key="1">
    <citation type="submission" date="2021-06" db="EMBL/GenBank/DDBJ databases">
        <authorList>
            <person name="Hodson N. C."/>
            <person name="Mongue J. A."/>
            <person name="Jaron S. K."/>
        </authorList>
    </citation>
    <scope>NUCLEOTIDE SEQUENCE</scope>
</reference>
<gene>
    <name evidence="1" type="ORF">AFUS01_LOCUS43576</name>
</gene>
<name>A0A8J2PV01_9HEXA</name>
<dbReference type="EMBL" id="CAJVCH010570092">
    <property type="protein sequence ID" value="CAG7834029.1"/>
    <property type="molecule type" value="Genomic_DNA"/>
</dbReference>
<organism evidence="1 2">
    <name type="scientific">Allacma fusca</name>
    <dbReference type="NCBI Taxonomy" id="39272"/>
    <lineage>
        <taxon>Eukaryota</taxon>
        <taxon>Metazoa</taxon>
        <taxon>Ecdysozoa</taxon>
        <taxon>Arthropoda</taxon>
        <taxon>Hexapoda</taxon>
        <taxon>Collembola</taxon>
        <taxon>Symphypleona</taxon>
        <taxon>Sminthuridae</taxon>
        <taxon>Allacma</taxon>
    </lineage>
</organism>
<evidence type="ECO:0000313" key="2">
    <source>
        <dbReference type="Proteomes" id="UP000708208"/>
    </source>
</evidence>
<dbReference type="AlphaFoldDB" id="A0A8J2PV01"/>